<accession>A0A444V259</accession>
<comment type="caution">
    <text evidence="2">The sequence shown here is derived from an EMBL/GenBank/DDBJ whole genome shotgun (WGS) entry which is preliminary data.</text>
</comment>
<name>A0A444V259_ACIRT</name>
<dbReference type="SUPFAM" id="SSF54690">
    <property type="entry name" value="Molybdopterin synthase subunit MoaE"/>
    <property type="match status" value="1"/>
</dbReference>
<dbReference type="Gene3D" id="3.90.1170.40">
    <property type="entry name" value="Molybdopterin biosynthesis MoaE subunit"/>
    <property type="match status" value="1"/>
</dbReference>
<gene>
    <name evidence="2" type="ORF">EOD39_17985</name>
</gene>
<dbReference type="CDD" id="cd00756">
    <property type="entry name" value="MoaE"/>
    <property type="match status" value="1"/>
</dbReference>
<dbReference type="Proteomes" id="UP000289886">
    <property type="component" value="Unassembled WGS sequence"/>
</dbReference>
<dbReference type="InterPro" id="IPR036563">
    <property type="entry name" value="MoaE_sf"/>
</dbReference>
<evidence type="ECO:0000313" key="2">
    <source>
        <dbReference type="EMBL" id="RXM94448.1"/>
    </source>
</evidence>
<keyword evidence="3" id="KW-1185">Reference proteome</keyword>
<proteinExistence type="predicted"/>
<dbReference type="PANTHER" id="PTHR23404">
    <property type="entry name" value="MOLYBDOPTERIN SYNTHASE RELATED"/>
    <property type="match status" value="1"/>
</dbReference>
<sequence length="228" mass="26048">MAYGNIQREGYDDRWQYDPRYDSSFDDENAHPRDPYGDEYDRRSVHSEQSAHSVHSSHSQQSRRSSFSSRSQQSQVYRSQQDLVTAGYEAPSQPAAPADYSYGQYTDNVGGHQGFTDYQYPAETGWQSVEQGITRNSFEGKKVVELEYEAYIPMAQSEMKKICWDVRRKWPSVKHIAIHHRLGVVPVSEASVIIAISSPHRSESLEAVKYCIDTLKATVPIWKKVSVC</sequence>
<organism evidence="2 3">
    <name type="scientific">Acipenser ruthenus</name>
    <name type="common">Sterlet sturgeon</name>
    <dbReference type="NCBI Taxonomy" id="7906"/>
    <lineage>
        <taxon>Eukaryota</taxon>
        <taxon>Metazoa</taxon>
        <taxon>Chordata</taxon>
        <taxon>Craniata</taxon>
        <taxon>Vertebrata</taxon>
        <taxon>Euteleostomi</taxon>
        <taxon>Actinopterygii</taxon>
        <taxon>Chondrostei</taxon>
        <taxon>Acipenseriformes</taxon>
        <taxon>Acipenseridae</taxon>
        <taxon>Acipenser</taxon>
    </lineage>
</organism>
<reference evidence="2 3" key="1">
    <citation type="submission" date="2019-01" db="EMBL/GenBank/DDBJ databases">
        <title>Draft Genome and Complete Hox-Cluster Characterization of the Sterlet Sturgeon (Acipenser ruthenus).</title>
        <authorList>
            <person name="Wei Q."/>
        </authorList>
    </citation>
    <scope>NUCLEOTIDE SEQUENCE [LARGE SCALE GENOMIC DNA]</scope>
    <source>
        <strain evidence="2">WHYD16114868_AA</strain>
        <tissue evidence="2">Blood</tissue>
    </source>
</reference>
<dbReference type="AlphaFoldDB" id="A0A444V259"/>
<dbReference type="Pfam" id="PF02391">
    <property type="entry name" value="MoaE"/>
    <property type="match status" value="1"/>
</dbReference>
<dbReference type="GO" id="GO:0006777">
    <property type="term" value="P:Mo-molybdopterin cofactor biosynthetic process"/>
    <property type="evidence" value="ECO:0007669"/>
    <property type="project" value="InterPro"/>
</dbReference>
<feature type="compositionally biased region" description="Low complexity" evidence="1">
    <location>
        <begin position="47"/>
        <end position="80"/>
    </location>
</feature>
<evidence type="ECO:0000313" key="3">
    <source>
        <dbReference type="Proteomes" id="UP000289886"/>
    </source>
</evidence>
<feature type="region of interest" description="Disordered" evidence="1">
    <location>
        <begin position="1"/>
        <end position="80"/>
    </location>
</feature>
<protein>
    <submittedName>
        <fullName evidence="2">Molybdopterin synthase catalytic subunit</fullName>
    </submittedName>
</protein>
<evidence type="ECO:0000256" key="1">
    <source>
        <dbReference type="SAM" id="MobiDB-lite"/>
    </source>
</evidence>
<dbReference type="InterPro" id="IPR003448">
    <property type="entry name" value="Mopterin_biosynth_MoaE"/>
</dbReference>
<feature type="compositionally biased region" description="Basic and acidic residues" evidence="1">
    <location>
        <begin position="9"/>
        <end position="46"/>
    </location>
</feature>
<dbReference type="EMBL" id="SCEB01003381">
    <property type="protein sequence ID" value="RXM94448.1"/>
    <property type="molecule type" value="Genomic_DNA"/>
</dbReference>